<protein>
    <recommendedName>
        <fullName evidence="4">Midasin</fullName>
    </recommendedName>
</protein>
<dbReference type="GO" id="GO:0016887">
    <property type="term" value="F:ATP hydrolysis activity"/>
    <property type="evidence" value="ECO:0007669"/>
    <property type="project" value="InterPro"/>
</dbReference>
<dbReference type="WBParaSite" id="HCON_00010620-00001">
    <property type="protein sequence ID" value="HCON_00010620-00001"/>
    <property type="gene ID" value="HCON_00010620"/>
</dbReference>
<dbReference type="InterPro" id="IPR012099">
    <property type="entry name" value="Midasin"/>
</dbReference>
<evidence type="ECO:0000256" key="8">
    <source>
        <dbReference type="ARBA" id="ARBA00023242"/>
    </source>
</evidence>
<feature type="compositionally biased region" description="Acidic residues" evidence="9">
    <location>
        <begin position="3768"/>
        <end position="3790"/>
    </location>
</feature>
<dbReference type="InterPro" id="IPR041190">
    <property type="entry name" value="Midasin_AAA_lid_5"/>
</dbReference>
<feature type="compositionally biased region" description="Basic and acidic residues" evidence="9">
    <location>
        <begin position="3880"/>
        <end position="3900"/>
    </location>
</feature>
<dbReference type="InterPro" id="IPR027417">
    <property type="entry name" value="P-loop_NTPase"/>
</dbReference>
<dbReference type="GO" id="GO:0005524">
    <property type="term" value="F:ATP binding"/>
    <property type="evidence" value="ECO:0007669"/>
    <property type="project" value="UniProtKB-KW"/>
</dbReference>
<name>A0A7I4XUS7_HAECO</name>
<feature type="domain" description="AAA+ ATPase" evidence="10">
    <location>
        <begin position="74"/>
        <end position="221"/>
    </location>
</feature>
<dbReference type="InterPro" id="IPR036465">
    <property type="entry name" value="vWFA_dom_sf"/>
</dbReference>
<evidence type="ECO:0000256" key="9">
    <source>
        <dbReference type="SAM" id="MobiDB-lite"/>
    </source>
</evidence>
<feature type="compositionally biased region" description="Acidic residues" evidence="9">
    <location>
        <begin position="3864"/>
        <end position="3879"/>
    </location>
</feature>
<dbReference type="Gene3D" id="3.40.50.300">
    <property type="entry name" value="P-loop containing nucleotide triphosphate hydrolases"/>
    <property type="match status" value="6"/>
</dbReference>
<dbReference type="GO" id="GO:0005654">
    <property type="term" value="C:nucleoplasm"/>
    <property type="evidence" value="ECO:0007669"/>
    <property type="project" value="UniProtKB-SubCell"/>
</dbReference>
<keyword evidence="8" id="KW-0539">Nucleus</keyword>
<keyword evidence="11" id="KW-1185">Reference proteome</keyword>
<evidence type="ECO:0000313" key="12">
    <source>
        <dbReference type="WBParaSite" id="HCON_00010620-00001"/>
    </source>
</evidence>
<dbReference type="Pfam" id="PF17867">
    <property type="entry name" value="AAA_lid_7"/>
    <property type="match status" value="3"/>
</dbReference>
<dbReference type="GO" id="GO:0000027">
    <property type="term" value="P:ribosomal large subunit assembly"/>
    <property type="evidence" value="ECO:0007669"/>
    <property type="project" value="InterPro"/>
</dbReference>
<evidence type="ECO:0000313" key="11">
    <source>
        <dbReference type="Proteomes" id="UP000025227"/>
    </source>
</evidence>
<accession>A0A7I4XUS7</accession>
<dbReference type="InterPro" id="IPR011704">
    <property type="entry name" value="ATPase_dyneun-rel_AAA"/>
</dbReference>
<dbReference type="FunFam" id="3.40.50.300:FF:001500">
    <property type="entry name" value="Dynein-related AAA-type ATPase"/>
    <property type="match status" value="1"/>
</dbReference>
<feature type="region of interest" description="Disordered" evidence="9">
    <location>
        <begin position="3539"/>
        <end position="3966"/>
    </location>
</feature>
<keyword evidence="7" id="KW-0143">Chaperone</keyword>
<feature type="compositionally biased region" description="Basic and acidic residues" evidence="9">
    <location>
        <begin position="3928"/>
        <end position="3942"/>
    </location>
</feature>
<evidence type="ECO:0000256" key="7">
    <source>
        <dbReference type="ARBA" id="ARBA00023186"/>
    </source>
</evidence>
<dbReference type="SUPFAM" id="SSF52540">
    <property type="entry name" value="P-loop containing nucleoside triphosphate hydrolases"/>
    <property type="match status" value="6"/>
</dbReference>
<proteinExistence type="inferred from homology"/>
<feature type="compositionally biased region" description="Basic and acidic residues" evidence="9">
    <location>
        <begin position="3679"/>
        <end position="3700"/>
    </location>
</feature>
<dbReference type="InterPro" id="IPR003593">
    <property type="entry name" value="AAA+_ATPase"/>
</dbReference>
<feature type="compositionally biased region" description="Acidic residues" evidence="9">
    <location>
        <begin position="3573"/>
        <end position="3590"/>
    </location>
</feature>
<feature type="compositionally biased region" description="Basic and acidic residues" evidence="9">
    <location>
        <begin position="3718"/>
        <end position="3734"/>
    </location>
</feature>
<reference evidence="12" key="1">
    <citation type="submission" date="2020-12" db="UniProtKB">
        <authorList>
            <consortium name="WormBaseParasite"/>
        </authorList>
    </citation>
    <scope>IDENTIFICATION</scope>
    <source>
        <strain evidence="12">MHco3</strain>
    </source>
</reference>
<keyword evidence="6" id="KW-0067">ATP-binding</keyword>
<dbReference type="Pfam" id="PF17865">
    <property type="entry name" value="AAA_lid_5"/>
    <property type="match status" value="1"/>
</dbReference>
<evidence type="ECO:0000256" key="6">
    <source>
        <dbReference type="ARBA" id="ARBA00022840"/>
    </source>
</evidence>
<feature type="region of interest" description="Disordered" evidence="9">
    <location>
        <begin position="3994"/>
        <end position="4015"/>
    </location>
</feature>
<dbReference type="SUPFAM" id="SSF53300">
    <property type="entry name" value="vWA-like"/>
    <property type="match status" value="1"/>
</dbReference>
<feature type="compositionally biased region" description="Acidic residues" evidence="9">
    <location>
        <begin position="3701"/>
        <end position="3717"/>
    </location>
</feature>
<comment type="similarity">
    <text evidence="3">Belongs to the midasin family.</text>
</comment>
<dbReference type="PANTHER" id="PTHR48103:SF2">
    <property type="entry name" value="MIDASIN"/>
    <property type="match status" value="1"/>
</dbReference>
<dbReference type="InterPro" id="IPR040848">
    <property type="entry name" value="AAA_lid_7"/>
</dbReference>
<dbReference type="GO" id="GO:0000055">
    <property type="term" value="P:ribosomal large subunit export from nucleus"/>
    <property type="evidence" value="ECO:0007669"/>
    <property type="project" value="TreeGrafter"/>
</dbReference>
<feature type="compositionally biased region" description="Basic and acidic residues" evidence="9">
    <location>
        <begin position="3996"/>
        <end position="4015"/>
    </location>
</feature>
<feature type="compositionally biased region" description="Basic and acidic residues" evidence="9">
    <location>
        <begin position="3815"/>
        <end position="3848"/>
    </location>
</feature>
<dbReference type="GO" id="GO:0005730">
    <property type="term" value="C:nucleolus"/>
    <property type="evidence" value="ECO:0007669"/>
    <property type="project" value="UniProtKB-SubCell"/>
</dbReference>
<dbReference type="Pfam" id="PF07728">
    <property type="entry name" value="AAA_5"/>
    <property type="match status" value="6"/>
</dbReference>
<dbReference type="GO" id="GO:0030687">
    <property type="term" value="C:preribosome, large subunit precursor"/>
    <property type="evidence" value="ECO:0007669"/>
    <property type="project" value="TreeGrafter"/>
</dbReference>
<dbReference type="OMA" id="GRERNNQ"/>
<dbReference type="SMART" id="SM00382">
    <property type="entry name" value="AAA"/>
    <property type="match status" value="5"/>
</dbReference>
<sequence>MNSRSKKKLKKRKVEDSSRDIIEIPLHRRKLGGDNEVVIIENGDKKEVGTDQTEAMLLPTRQSAANQLIVALRGKHFVIVEGPMGSGKTFLASHAAKELGLPLKTMQMGDQVDSKSLFGSYHYTEVAGQILWKSSSFSEWLQERCIILLEEIDLSNADVISTIVQLASRRSAVLPCGTELSLNEEVRIVATMSGKGKKSSLLDGIPVRVILDQLTDEELRRIVTKAWPRISHLAKTLISIFRSLENVHSTSNSRQLTSTDLLRGCARVNQLSDLSSNIAIFTELVDVWCLADVPERALKLCEKVAAPLSITGDQVSFHLFLRQPTFSRDDRWCTVGRCRLPSSPTLHNARGHRLGHTRDVLQLMERLAVCVKTREPVLLVGETGVGKTSVVQSLASAVNAVLKVVNLSPSSDFDELINGYKPASISHVLTPFTQFYYEVFRSTFDTTKNQKFLSHLEACLSSGRYRDYLSVAIATAEKALLKQSKKKDSRWASVIVRGRRIRESLENGAALFALSRGAVLEAAQEGHWLLIDEINLAPAESLDAIVHAILGDVHPDFRLFACMNPATDAGKRRLPASVRTRYTEFYVPEMTDAHQIALVVSAYLPSMKSASVNTLVNFYLQAKQLYPMIFSLRTLCRALMFAAENMFGSEDRSMYEAICMAFLTNLDAEAKDKMRAKIAQTFRVATNIPIRPPHGKAENYVFVEGYWIERGTEIPLEDTNYVVTKTVKQNLAEIARITSSGRFPILLEGETSSGKTSIVCHLGRITGNAIIRINNHEHTDVQEYMGSYVGDAHGRLVFQEGALVKAVRDGSWVILDELNLAPTDIIEALNRLLDDNRELYVPETNVVIKAHPRFRLFATQNPAGIYGGRKRLSRALMSRFIVLRFNNIPLDELSSMVCVRCGVHATAASKMINVLSKLRVKRSISGVFSARDGLMTLRDVFRWAKRLATDATCDDWLQVLANHGYFLLAGRCRNQKDVVSVVETLESELKRRIDPSKLFAINSPYMPKDINANGIVMTLGMRRMLVMTEQAWLRNEAVLIVGETGGGKTSLAQAIGKDSLMTINCHERTETADFLGRLRPRHNGGFAWVDGVVIDAMKAGAPLLIDEISLAEDSVLERLNPLFEEDRTLLLSDAGVEVHPVSAREGFQIIATMNPGGDYGKKELSKALRNRFTELWSSNDYEGSELLAIFNSRLASGIPSHVSSLLSPAELVVNWIREFFRKYRHMFRQSASVRDVVACAEIYSACAANGLPLHESIYEAVSAVFLDALNGQQLRVATDLDAVRSDAKLLLQQLSSGEFTLRPSPSEIQITASSITIGAFSLPYGSLRPELPKGFCLRAPTSVANFYRIARGLLIKKPILLEGAPGCGKSSTVMALAKLTGQPITRLNLSDQTDLSDLFGSDVPIVSDDGSISFRWEDGPILRAIKRGEWILLDEMNLAPQAVLEGLNACFDHRRVLYIAELNRSFEIPCGSSCRFFACQNPRAQGGNRRALPKSFVNRFTNIYVDDLTDEDVLLILSETPTAARIGDEKLRAMVAMNGRLASQQGLLGGPFSFNLRDLLRWIQLFDKNCDVASCFQLLYLSRMRREEDREKLRRLYSDYFNEPVVPRPIVLSADEKQFQIGQVVLPRKRCIDEKSPWRLLASQSTLIHQLSVCIDMKWMPLLIGPRNCGKRSALECLAQICGVELHTIVLTPETDAQELIGSYEQVIDDSALDDAKTALCSLLEHHVDEAVLKKLNDADDVTQLEMLAEIELVDMKESKSSVVDECREVLAHATRSAMRFEWIDSLFVRAYLDGHWLLIEDVNLCSAAVLDRLNSCLESDGRLVVSERQSSYEPLEPHPNFRVFLSMDSRNGEISRAMRNRSVEIFVEKAQQWNANPPDIAAVVHQNGKIIPSKVLEALSSLSAEKQLHFSALLSEISLEEACRIVGIPCTAMDDDGIQSCSIAPFVKEIGTERYESWLLEIWKKSCEADVLPGLFLALLSSSTSVLRGMLFCKVFGDSALPVVNRLSEITQGMGCSHHPIDSRFHQNHGASKTKCRDTIQKFVVVTTGEWFSWFVKTVEICPESAEHLSRSLSRFELTRQGVSFKNVRLIASAVDAVIDTLKCASQVWNEDEVYMFCLRLALFVVACRQPLDSRTGFAPLYLAWNEVYRLISKSAVGDADAPKSCSLLSKLLHLMSEGWPMNAHDLFINSYLPFYKAYRVAEPFYTEEESQRLCSGSCPSGPDDASYLEIHMEVINEDKNEVSPTSNQESPVSKAISLVSLMRHFHTYLCTGSAELPCGEFDYLLVIESIRWRNEQNRKFARGIALLNSVCHGTKKFSSLIFDDAFSTVVLSFWKNVDFDPQLSSLSVSDLVHCELKKFVNQLWRLAANSSILSRLIANVLKSANSGMEELVNGANHPVHDWRIRLDVALGIMQKALPPRNTLDPVIFEEQREAYQLSVFHAVDQPLGVLAKWRNAVSKQPPECDSRSSHPVIATLWKIRSELGKLLEGSQEKPRVFRQKASLYSPMCDEMRQFFGIAASTAAILSGVDIDPGSLLLHFSSQELFVIVSQIRSFVVSALAFRKKILSAFASFVDVTMTFVQGLDVFLCGLYEACDLIEAVERRRELQMRTAFPIKFNLKSSLEGLQSIELLSWCCRDASPMPLPLKAAIVKRQLTSGEDPKCNLEWIRRQWQKWYEKNIAKAAEKDFVYRNKTEEEKDEYEVEEFFSEQEQEREILSDATLGLLLEANQQKSVSSTATRSAKDSNYVLALLWLRHVLIGVRHFDPALHSSTIDSDLVLLEDISSKIIAESDSVLDVYRSSSCSQFRRAAEILKPLEERTRIILERFPEQVPLSLIEAIKTFSNAKLCTAQVKMAILVENIIEQCEEWEKIADRANSLRHELAPLRELLVDWKKMEVRSWGELLNRVERDGQLRAQLVVFPLFDALFKAETPEAQTALLAMSTEWIGNASLLDYSTRIKSVHCLADWAGLLGYPSISGQLHSIGAHFEQYIPAVDQSLRDAREPAEHALRDYMKIVKFNDLNLWNIKASSQKAHTHLYKIVRKFREAVGVQVSPLFDNLVHIGSPSVAAVPDLSEVMVDGRGRRARELADVIITQAATLCDITTAVELTDQTNSCDEGIRVNINYQGEDEDKEKQQGYARNSRQRSVAMVIKEAQAIGLNARKAQGLDQEKLTRSSLTEVKRKLANEVTVHKCAAGRNSCIRRGITPNDQLGVATRKHLIGVIDYGMTWILKCHRQLADWEQSYNVLIQKTHAFECLETNVEAGCFVDYERLKSQLEFILARSDELVRYTDAMSNRLSSVPDRELNEEPAEWEHPLSRLHSQSPELEGLRKLVNDSLSLSKKIHQTASSLLTESKTDVCGKLTVTRSFEHLSSDGTELKGVLEQLQEWFEYECCRAGEALTGLLSRLSVDEIEVKTVDVSMDLPLLLVQNLYKSLAENANVIDMRLMDRFDFVLNAMAASGYEKVVAWATQALSSAIVGMVPNCLKEITSLLHIVTRLFCAINGLVSSAMQAFASLYHALLSMSMQLFEKGYVNPIPKAEKQESGQGNADEAGEGGGIGEGEAKGDAKDVTDEMEESGQIEGLQDDECEPPSGDAGQNEKPIEMEEDFPEDIQDVDCNEAGDDDEKSGENSEEEADPEDQMGDVDEADEQQLDPKLWDEEEKDPSPKGIDEDNAAADNKTDALAAKEDDTATADEKSAENEGEEEFDDKEADDMENVDERERDHQEDDGKEDPLLPPQDELENEQEASNIDDVDNDSTDDEQGKENEECEGEEDNNENDDENAVVEDENSASNPPNDKQSEDNMEAVEQGTGGAEEKDEHEEQSGGVKENENREIEDKGGEEGRADASGEAGKAISAVKNDEEKENEENQQDSVEVEENAERQRELAQDFDNVEDKVEGEGELDETATQMQNAPAAERQMLGAGSLEEAKQSRKEDTAKQSREHKKPSKGVEESTDGPLQHDGGAAEERQAAIHLAPEEMFNLAEKLTKELTVSAEREETAESVERANPDKRDSVDAEQMWTAMSQTVGILAAELAENLRLILEPQRASKMQGGYRTGKRLNMRRLIPYIASEYRKDRIWMRRTKKAQRDYQVLIAVDDSASMNENGIHRVTCESVCIVDDALRRCDAGDVSVCSFGSELKVISAFGDHMTPGPELLQKLSFNQSSTDLLLLLNRTRHLLSDVRTPTSEQLLIIISDGRGALAQGAEKVKAALASLRDVTVLFVILDSGPKSICDLSVAAFKDGDVVLTPYLATFPFPFYAIVKTVTQLPSVLAESIRQWFEMTVQTSSN</sequence>
<evidence type="ECO:0000256" key="4">
    <source>
        <dbReference type="ARBA" id="ARBA00017143"/>
    </source>
</evidence>
<feature type="compositionally biased region" description="Basic and acidic residues" evidence="9">
    <location>
        <begin position="3562"/>
        <end position="3572"/>
    </location>
</feature>
<dbReference type="FunFam" id="3.40.50.300:FF:000142">
    <property type="entry name" value="Midasin"/>
    <property type="match status" value="2"/>
</dbReference>
<evidence type="ECO:0000256" key="1">
    <source>
        <dbReference type="ARBA" id="ARBA00004604"/>
    </source>
</evidence>
<evidence type="ECO:0000256" key="5">
    <source>
        <dbReference type="ARBA" id="ARBA00022741"/>
    </source>
</evidence>
<dbReference type="PANTHER" id="PTHR48103">
    <property type="entry name" value="MIDASIN-RELATED"/>
    <property type="match status" value="1"/>
</dbReference>
<feature type="domain" description="AAA+ ATPase" evidence="10">
    <location>
        <begin position="1034"/>
        <end position="1182"/>
    </location>
</feature>
<feature type="domain" description="AAA+ ATPase" evidence="10">
    <location>
        <begin position="373"/>
        <end position="589"/>
    </location>
</feature>
<feature type="compositionally biased region" description="Acidic residues" evidence="9">
    <location>
        <begin position="3740"/>
        <end position="3761"/>
    </location>
</feature>
<keyword evidence="5" id="KW-0547">Nucleotide-binding</keyword>
<dbReference type="PROSITE" id="PS00675">
    <property type="entry name" value="SIGMA54_INTERACT_1"/>
    <property type="match status" value="1"/>
</dbReference>
<dbReference type="Proteomes" id="UP000025227">
    <property type="component" value="Unplaced"/>
</dbReference>
<feature type="domain" description="AAA+ ATPase" evidence="10">
    <location>
        <begin position="741"/>
        <end position="886"/>
    </location>
</feature>
<organism evidence="11 12">
    <name type="scientific">Haemonchus contortus</name>
    <name type="common">Barber pole worm</name>
    <dbReference type="NCBI Taxonomy" id="6289"/>
    <lineage>
        <taxon>Eukaryota</taxon>
        <taxon>Metazoa</taxon>
        <taxon>Ecdysozoa</taxon>
        <taxon>Nematoda</taxon>
        <taxon>Chromadorea</taxon>
        <taxon>Rhabditida</taxon>
        <taxon>Rhabditina</taxon>
        <taxon>Rhabditomorpha</taxon>
        <taxon>Strongyloidea</taxon>
        <taxon>Trichostrongylidae</taxon>
        <taxon>Haemonchus</taxon>
    </lineage>
</organism>
<dbReference type="PIRSF" id="PIRSF010340">
    <property type="entry name" value="Midasin"/>
    <property type="match status" value="1"/>
</dbReference>
<feature type="compositionally biased region" description="Acidic residues" evidence="9">
    <location>
        <begin position="3605"/>
        <end position="3652"/>
    </location>
</feature>
<evidence type="ECO:0000256" key="2">
    <source>
        <dbReference type="ARBA" id="ARBA00004642"/>
    </source>
</evidence>
<dbReference type="OrthoDB" id="422220at2759"/>
<feature type="domain" description="AAA+ ATPase" evidence="10">
    <location>
        <begin position="1355"/>
        <end position="1483"/>
    </location>
</feature>
<dbReference type="InterPro" id="IPR025662">
    <property type="entry name" value="Sigma_54_int_dom_ATP-bd_1"/>
</dbReference>
<evidence type="ECO:0000259" key="10">
    <source>
        <dbReference type="SMART" id="SM00382"/>
    </source>
</evidence>
<dbReference type="CDD" id="cd00009">
    <property type="entry name" value="AAA"/>
    <property type="match status" value="2"/>
</dbReference>
<evidence type="ECO:0000256" key="3">
    <source>
        <dbReference type="ARBA" id="ARBA00007188"/>
    </source>
</evidence>
<comment type="subcellular location">
    <subcellularLocation>
        <location evidence="1">Nucleus</location>
        <location evidence="1">Nucleolus</location>
    </subcellularLocation>
    <subcellularLocation>
        <location evidence="2">Nucleus</location>
        <location evidence="2">Nucleoplasm</location>
    </subcellularLocation>
</comment>